<evidence type="ECO:0000313" key="3">
    <source>
        <dbReference type="Proteomes" id="UP000017836"/>
    </source>
</evidence>
<protein>
    <submittedName>
        <fullName evidence="2">Uncharacterized protein</fullName>
    </submittedName>
</protein>
<keyword evidence="1" id="KW-0472">Membrane</keyword>
<name>U5CR76_AMBTC</name>
<evidence type="ECO:0000313" key="2">
    <source>
        <dbReference type="EMBL" id="ERN15706.1"/>
    </source>
</evidence>
<keyword evidence="1" id="KW-1133">Transmembrane helix</keyword>
<dbReference type="Gramene" id="ERN15706">
    <property type="protein sequence ID" value="ERN15706"/>
    <property type="gene ID" value="AMTR_s00048p00230060"/>
</dbReference>
<feature type="transmembrane region" description="Helical" evidence="1">
    <location>
        <begin position="48"/>
        <end position="68"/>
    </location>
</feature>
<reference evidence="3" key="1">
    <citation type="journal article" date="2013" name="Science">
        <title>The Amborella genome and the evolution of flowering plants.</title>
        <authorList>
            <consortium name="Amborella Genome Project"/>
        </authorList>
    </citation>
    <scope>NUCLEOTIDE SEQUENCE [LARGE SCALE GENOMIC DNA]</scope>
</reference>
<keyword evidence="1" id="KW-0812">Transmembrane</keyword>
<dbReference type="EMBL" id="KI392502">
    <property type="protein sequence ID" value="ERN15706.1"/>
    <property type="molecule type" value="Genomic_DNA"/>
</dbReference>
<dbReference type="Proteomes" id="UP000017836">
    <property type="component" value="Unassembled WGS sequence"/>
</dbReference>
<dbReference type="HOGENOM" id="CLU_2708134_0_0_1"/>
<keyword evidence="3" id="KW-1185">Reference proteome</keyword>
<evidence type="ECO:0000256" key="1">
    <source>
        <dbReference type="SAM" id="Phobius"/>
    </source>
</evidence>
<organism evidence="2 3">
    <name type="scientific">Amborella trichopoda</name>
    <dbReference type="NCBI Taxonomy" id="13333"/>
    <lineage>
        <taxon>Eukaryota</taxon>
        <taxon>Viridiplantae</taxon>
        <taxon>Streptophyta</taxon>
        <taxon>Embryophyta</taxon>
        <taxon>Tracheophyta</taxon>
        <taxon>Spermatophyta</taxon>
        <taxon>Magnoliopsida</taxon>
        <taxon>Amborellales</taxon>
        <taxon>Amborellaceae</taxon>
        <taxon>Amborella</taxon>
    </lineage>
</organism>
<sequence length="73" mass="8309">MSRAIQACARRLFLSAPRRSLCSRSYSEIKPPTFRLHKRRLLRTTSRLEVFSMVLSLSACGLILIGIFSDADH</sequence>
<gene>
    <name evidence="2" type="ORF">AMTR_s00048p00230060</name>
</gene>
<dbReference type="AlphaFoldDB" id="U5CR76"/>
<accession>U5CR76</accession>
<proteinExistence type="predicted"/>